<feature type="region of interest" description="Disordered" evidence="1">
    <location>
        <begin position="1"/>
        <end position="47"/>
    </location>
</feature>
<dbReference type="Proteomes" id="UP000789901">
    <property type="component" value="Unassembled WGS sequence"/>
</dbReference>
<evidence type="ECO:0000313" key="2">
    <source>
        <dbReference type="EMBL" id="CAG8805185.1"/>
    </source>
</evidence>
<evidence type="ECO:0000256" key="1">
    <source>
        <dbReference type="SAM" id="MobiDB-lite"/>
    </source>
</evidence>
<feature type="compositionally biased region" description="Polar residues" evidence="1">
    <location>
        <begin position="1"/>
        <end position="16"/>
    </location>
</feature>
<reference evidence="2 3" key="1">
    <citation type="submission" date="2021-06" db="EMBL/GenBank/DDBJ databases">
        <authorList>
            <person name="Kallberg Y."/>
            <person name="Tangrot J."/>
            <person name="Rosling A."/>
        </authorList>
    </citation>
    <scope>NUCLEOTIDE SEQUENCE [LARGE SCALE GENOMIC DNA]</scope>
    <source>
        <strain evidence="2 3">120-4 pot B 10/14</strain>
    </source>
</reference>
<name>A0ABN7VZB8_GIGMA</name>
<proteinExistence type="predicted"/>
<gene>
    <name evidence="2" type="ORF">GMARGA_LOCUS24035</name>
</gene>
<accession>A0ABN7VZB8</accession>
<dbReference type="EMBL" id="CAJVQB010024927">
    <property type="protein sequence ID" value="CAG8805185.1"/>
    <property type="molecule type" value="Genomic_DNA"/>
</dbReference>
<protein>
    <submittedName>
        <fullName evidence="2">22749_t:CDS:1</fullName>
    </submittedName>
</protein>
<organism evidence="2 3">
    <name type="scientific">Gigaspora margarita</name>
    <dbReference type="NCBI Taxonomy" id="4874"/>
    <lineage>
        <taxon>Eukaryota</taxon>
        <taxon>Fungi</taxon>
        <taxon>Fungi incertae sedis</taxon>
        <taxon>Mucoromycota</taxon>
        <taxon>Glomeromycotina</taxon>
        <taxon>Glomeromycetes</taxon>
        <taxon>Diversisporales</taxon>
        <taxon>Gigasporaceae</taxon>
        <taxon>Gigaspora</taxon>
    </lineage>
</organism>
<comment type="caution">
    <text evidence="2">The sequence shown here is derived from an EMBL/GenBank/DDBJ whole genome shotgun (WGS) entry which is preliminary data.</text>
</comment>
<keyword evidence="3" id="KW-1185">Reference proteome</keyword>
<sequence length="69" mass="7777">MSQYLNNFDNGGPNHNSAEEIMNSELVGRPVAEKARQTSPEPKPESVPIYQRNLLMMSIEELDKLFGVN</sequence>
<evidence type="ECO:0000313" key="3">
    <source>
        <dbReference type="Proteomes" id="UP000789901"/>
    </source>
</evidence>